<dbReference type="AlphaFoldDB" id="A0A7G9S8T0"/>
<keyword evidence="3" id="KW-1185">Reference proteome</keyword>
<evidence type="ECO:0000313" key="2">
    <source>
        <dbReference type="EMBL" id="QNN64255.1"/>
    </source>
</evidence>
<dbReference type="KEGG" id="srhi:H9L12_07755"/>
<keyword evidence="1" id="KW-0732">Signal</keyword>
<dbReference type="Proteomes" id="UP000515955">
    <property type="component" value="Chromosome"/>
</dbReference>
<protein>
    <submittedName>
        <fullName evidence="2">Uncharacterized protein</fullName>
    </submittedName>
</protein>
<dbReference type="EMBL" id="CP060717">
    <property type="protein sequence ID" value="QNN64255.1"/>
    <property type="molecule type" value="Genomic_DNA"/>
</dbReference>
<feature type="chain" id="PRO_5028875083" evidence="1">
    <location>
        <begin position="23"/>
        <end position="136"/>
    </location>
</feature>
<sequence>MTRIDMTLAAIAAAVIASPAAAAQDQAKKVETVEVKKTVRIVDGKEVQGPATDVEKLVASCGARNFETTAEMNKDGKKRVTKIKLCAKPGESDAAWVATLKDARGKLEKMEDMSPESRTKIAADLNAEIARLEKAN</sequence>
<feature type="signal peptide" evidence="1">
    <location>
        <begin position="1"/>
        <end position="22"/>
    </location>
</feature>
<dbReference type="RefSeq" id="WP_187541255.1">
    <property type="nucleotide sequence ID" value="NZ_CP060717.1"/>
</dbReference>
<proteinExistence type="predicted"/>
<name>A0A7G9S8T0_9SPHN</name>
<reference evidence="2 3" key="1">
    <citation type="submission" date="2020-08" db="EMBL/GenBank/DDBJ databases">
        <title>Genome sequence of Sphingomonas rhizophila KACC 19189T.</title>
        <authorList>
            <person name="Hyun D.-W."/>
            <person name="Bae J.-W."/>
        </authorList>
    </citation>
    <scope>NUCLEOTIDE SEQUENCE [LARGE SCALE GENOMIC DNA]</scope>
    <source>
        <strain evidence="2 3">KACC 19189</strain>
    </source>
</reference>
<evidence type="ECO:0000256" key="1">
    <source>
        <dbReference type="SAM" id="SignalP"/>
    </source>
</evidence>
<evidence type="ECO:0000313" key="3">
    <source>
        <dbReference type="Proteomes" id="UP000515955"/>
    </source>
</evidence>
<organism evidence="2 3">
    <name type="scientific">Sphingomonas rhizophila</name>
    <dbReference type="NCBI Taxonomy" id="2071607"/>
    <lineage>
        <taxon>Bacteria</taxon>
        <taxon>Pseudomonadati</taxon>
        <taxon>Pseudomonadota</taxon>
        <taxon>Alphaproteobacteria</taxon>
        <taxon>Sphingomonadales</taxon>
        <taxon>Sphingomonadaceae</taxon>
        <taxon>Sphingomonas</taxon>
    </lineage>
</organism>
<gene>
    <name evidence="2" type="ORF">H9L12_07755</name>
</gene>
<accession>A0A7G9S8T0</accession>